<evidence type="ECO:0000313" key="1">
    <source>
        <dbReference type="EMBL" id="CAG9179787.1"/>
    </source>
</evidence>
<sequence length="93" mass="10126">MRKKVSRCQERGKCLHRSHLVGAGCLDRYLGTGPCGEPHYRHDILGICAAILTDEEDLAVELAGGKRNSRGAAALQADAAGHFNCSCFHRTFE</sequence>
<comment type="caution">
    <text evidence="1">The sequence shown here is derived from an EMBL/GenBank/DDBJ whole genome shotgun (WGS) entry which is preliminary data.</text>
</comment>
<reference evidence="1 2" key="1">
    <citation type="submission" date="2021-08" db="EMBL/GenBank/DDBJ databases">
        <authorList>
            <person name="Peeters C."/>
        </authorList>
    </citation>
    <scope>NUCLEOTIDE SEQUENCE [LARGE SCALE GENOMIC DNA]</scope>
    <source>
        <strain evidence="1 2">LMG 23994</strain>
    </source>
</reference>
<name>A0ABM8XHY2_9BURK</name>
<proteinExistence type="predicted"/>
<keyword evidence="2" id="KW-1185">Reference proteome</keyword>
<organism evidence="1 2">
    <name type="scientific">Cupriavidus pinatubonensis</name>
    <dbReference type="NCBI Taxonomy" id="248026"/>
    <lineage>
        <taxon>Bacteria</taxon>
        <taxon>Pseudomonadati</taxon>
        <taxon>Pseudomonadota</taxon>
        <taxon>Betaproteobacteria</taxon>
        <taxon>Burkholderiales</taxon>
        <taxon>Burkholderiaceae</taxon>
        <taxon>Cupriavidus</taxon>
    </lineage>
</organism>
<gene>
    <name evidence="1" type="ORF">LMG23994_04255</name>
</gene>
<dbReference type="EMBL" id="CAJZAF010000025">
    <property type="protein sequence ID" value="CAG9179787.1"/>
    <property type="molecule type" value="Genomic_DNA"/>
</dbReference>
<evidence type="ECO:0000313" key="2">
    <source>
        <dbReference type="Proteomes" id="UP000701702"/>
    </source>
</evidence>
<dbReference type="Proteomes" id="UP000701702">
    <property type="component" value="Unassembled WGS sequence"/>
</dbReference>
<protein>
    <submittedName>
        <fullName evidence="1">Uncharacterized protein</fullName>
    </submittedName>
</protein>
<accession>A0ABM8XHY2</accession>